<dbReference type="InterPro" id="IPR007433">
    <property type="entry name" value="DUF481"/>
</dbReference>
<proteinExistence type="predicted"/>
<dbReference type="KEGG" id="pmf:P9303_24271"/>
<dbReference type="RefSeq" id="WP_011827012.1">
    <property type="nucleotide sequence ID" value="NC_008820.1"/>
</dbReference>
<accession>A2CCE8</accession>
<reference evidence="1 2" key="1">
    <citation type="journal article" date="2007" name="PLoS Genet.">
        <title>Patterns and implications of gene gain and loss in the evolution of Prochlorococcus.</title>
        <authorList>
            <person name="Kettler G.C."/>
            <person name="Martiny A.C."/>
            <person name="Huang K."/>
            <person name="Zucker J."/>
            <person name="Coleman M.L."/>
            <person name="Rodrigue S."/>
            <person name="Chen F."/>
            <person name="Lapidus A."/>
            <person name="Ferriera S."/>
            <person name="Johnson J."/>
            <person name="Steglich C."/>
            <person name="Church G.M."/>
            <person name="Richardson P."/>
            <person name="Chisholm S.W."/>
        </authorList>
    </citation>
    <scope>NUCLEOTIDE SEQUENCE [LARGE SCALE GENOMIC DNA]</scope>
    <source>
        <strain evidence="1 2">MIT 9303</strain>
    </source>
</reference>
<dbReference type="BioCyc" id="PMAR59922:G1G80-2125-MONOMER"/>
<dbReference type="HOGENOM" id="CLU_930431_0_0_3"/>
<evidence type="ECO:0000313" key="2">
    <source>
        <dbReference type="Proteomes" id="UP000002274"/>
    </source>
</evidence>
<evidence type="ECO:0000313" key="1">
    <source>
        <dbReference type="EMBL" id="ABM79158.1"/>
    </source>
</evidence>
<dbReference type="Proteomes" id="UP000002274">
    <property type="component" value="Chromosome"/>
</dbReference>
<dbReference type="EMBL" id="CP000554">
    <property type="protein sequence ID" value="ABM79158.1"/>
    <property type="molecule type" value="Genomic_DNA"/>
</dbReference>
<gene>
    <name evidence="1" type="ordered locus">P9303_24271</name>
</gene>
<dbReference type="AlphaFoldDB" id="A2CCE8"/>
<dbReference type="Pfam" id="PF04338">
    <property type="entry name" value="DUF481"/>
    <property type="match status" value="1"/>
</dbReference>
<organism evidence="1 2">
    <name type="scientific">Prochlorococcus marinus (strain MIT 9303)</name>
    <dbReference type="NCBI Taxonomy" id="59922"/>
    <lineage>
        <taxon>Bacteria</taxon>
        <taxon>Bacillati</taxon>
        <taxon>Cyanobacteriota</taxon>
        <taxon>Cyanophyceae</taxon>
        <taxon>Synechococcales</taxon>
        <taxon>Prochlorococcaceae</taxon>
        <taxon>Prochlorococcus</taxon>
    </lineage>
</organism>
<protein>
    <submittedName>
        <fullName evidence="1">Uncharacterized protein</fullName>
    </submittedName>
</protein>
<name>A2CCE8_PROM3</name>
<dbReference type="STRING" id="59922.P9303_24271"/>
<sequence length="333" mass="36127">MRGVFVYSIDRALALSLTCLSSLLAKRVYAFVAIGAMIVPQYARADNLTLKLINGDVVSGEYLPEESSNKVKVLLSPYFGRIEIDTSLIKPEPTPSRWLSSVEVGIDGSNTGDDLSFGYAISASTRFKGTGHELNASANFDFDKSVDAESVSTIDTNQGAFSIRYDRILSSPKWSAYASTDYTYNALNDVGVNTNVFSVGVGYKVLDNKKLSLRVSLGPSLIWFDGGSGCNTGDYVSDGIALEKYCGEIIPSGTIGAAIEWDVNEKFRLSIKDQLTGSFVNGMAAGNDLSGTLKFFPSKDSKFYMSLVARLIYSALQSPDINNTFNFKLGTEF</sequence>